<organism evidence="1">
    <name type="scientific">marine metagenome</name>
    <dbReference type="NCBI Taxonomy" id="408172"/>
    <lineage>
        <taxon>unclassified sequences</taxon>
        <taxon>metagenomes</taxon>
        <taxon>ecological metagenomes</taxon>
    </lineage>
</organism>
<protein>
    <submittedName>
        <fullName evidence="1">Uncharacterized protein</fullName>
    </submittedName>
</protein>
<name>A0A381XG70_9ZZZZ</name>
<gene>
    <name evidence="1" type="ORF">METZ01_LOCUS116582</name>
</gene>
<proteinExistence type="predicted"/>
<reference evidence="1" key="1">
    <citation type="submission" date="2018-05" db="EMBL/GenBank/DDBJ databases">
        <authorList>
            <person name="Lanie J.A."/>
            <person name="Ng W.-L."/>
            <person name="Kazmierczak K.M."/>
            <person name="Andrzejewski T.M."/>
            <person name="Davidsen T.M."/>
            <person name="Wayne K.J."/>
            <person name="Tettelin H."/>
            <person name="Glass J.I."/>
            <person name="Rusch D."/>
            <person name="Podicherti R."/>
            <person name="Tsui H.-C.T."/>
            <person name="Winkler M.E."/>
        </authorList>
    </citation>
    <scope>NUCLEOTIDE SEQUENCE</scope>
</reference>
<sequence>RIALKMLFNDSTEIHVKTYASTIQSHSG</sequence>
<evidence type="ECO:0000313" key="1">
    <source>
        <dbReference type="EMBL" id="SVA63728.1"/>
    </source>
</evidence>
<dbReference type="EMBL" id="UINC01015061">
    <property type="protein sequence ID" value="SVA63728.1"/>
    <property type="molecule type" value="Genomic_DNA"/>
</dbReference>
<feature type="non-terminal residue" evidence="1">
    <location>
        <position position="1"/>
    </location>
</feature>
<accession>A0A381XG70</accession>
<dbReference type="AlphaFoldDB" id="A0A381XG70"/>